<dbReference type="NCBIfam" id="TIGR01764">
    <property type="entry name" value="excise"/>
    <property type="match status" value="1"/>
</dbReference>
<dbReference type="InterPro" id="IPR009061">
    <property type="entry name" value="DNA-bd_dom_put_sf"/>
</dbReference>
<dbReference type="PANTHER" id="PTHR47738:SF1">
    <property type="entry name" value="NITROGEN REGULATORY PROTEIN"/>
    <property type="match status" value="1"/>
</dbReference>
<evidence type="ECO:0000313" key="3">
    <source>
        <dbReference type="Proteomes" id="UP000184171"/>
    </source>
</evidence>
<dbReference type="Proteomes" id="UP000184171">
    <property type="component" value="Unassembled WGS sequence"/>
</dbReference>
<dbReference type="Gene3D" id="3.40.930.10">
    <property type="entry name" value="Mannitol-specific EII, Chain A"/>
    <property type="match status" value="1"/>
</dbReference>
<dbReference type="InterPro" id="IPR016152">
    <property type="entry name" value="PTrfase/Anion_transptr"/>
</dbReference>
<reference evidence="2 3" key="1">
    <citation type="submission" date="2016-11" db="EMBL/GenBank/DDBJ databases">
        <authorList>
            <person name="Jaros S."/>
            <person name="Januszkiewicz K."/>
            <person name="Wedrychowicz H."/>
        </authorList>
    </citation>
    <scope>NUCLEOTIDE SEQUENCE [LARGE SCALE GENOMIC DNA]</scope>
    <source>
        <strain evidence="2 3">DSM 5091</strain>
    </source>
</reference>
<dbReference type="SUPFAM" id="SSF46955">
    <property type="entry name" value="Putative DNA-binding domain"/>
    <property type="match status" value="1"/>
</dbReference>
<dbReference type="EMBL" id="FQZT01000002">
    <property type="protein sequence ID" value="SHI78951.1"/>
    <property type="molecule type" value="Genomic_DNA"/>
</dbReference>
<dbReference type="InterPro" id="IPR041657">
    <property type="entry name" value="HTH_17"/>
</dbReference>
<dbReference type="RefSeq" id="WP_072905970.1">
    <property type="nucleotide sequence ID" value="NZ_FQZT01000002.1"/>
</dbReference>
<dbReference type="GO" id="GO:0003677">
    <property type="term" value="F:DNA binding"/>
    <property type="evidence" value="ECO:0007669"/>
    <property type="project" value="InterPro"/>
</dbReference>
<dbReference type="GO" id="GO:0030295">
    <property type="term" value="F:protein kinase activator activity"/>
    <property type="evidence" value="ECO:0007669"/>
    <property type="project" value="TreeGrafter"/>
</dbReference>
<dbReference type="AlphaFoldDB" id="A0A1M6E0H2"/>
<dbReference type="InterPro" id="IPR002178">
    <property type="entry name" value="PTS_EIIA_type-2_dom"/>
</dbReference>
<dbReference type="Pfam" id="PF00359">
    <property type="entry name" value="PTS_EIIA_2"/>
    <property type="match status" value="1"/>
</dbReference>
<dbReference type="PROSITE" id="PS51094">
    <property type="entry name" value="PTS_EIIA_TYPE_2"/>
    <property type="match status" value="1"/>
</dbReference>
<gene>
    <name evidence="2" type="ORF">SAMN02745165_00885</name>
</gene>
<dbReference type="PANTHER" id="PTHR47738">
    <property type="entry name" value="PTS SYSTEM FRUCTOSE-LIKE EIIA COMPONENT-RELATED"/>
    <property type="match status" value="1"/>
</dbReference>
<accession>A0A1M6E0H2</accession>
<name>A0A1M6E0H2_MALRU</name>
<dbReference type="InterPro" id="IPR051541">
    <property type="entry name" value="PTS_SugarTrans_NitroReg"/>
</dbReference>
<dbReference type="OrthoDB" id="95460at2"/>
<sequence length="222" mass="25264">MDKTFLTVKELAAKLGVSEKTVYRMINDKAIPFVIKIGGQWRFNSEKVEKWILASQPGGHVQGQTNYKVKIVDALANGQIIYRTHGKNRDEVLDEILGMLPGLADNEAIEIKKHILYKESIISSSLQGLSFMVPNTEALPQLEKSLLLIAFLEEPMDFKAIDQVETEVVFLLLAANKTEQLILQTRLKRLFMEAEFISLIKQQLNRRELVEKIADIENKLLN</sequence>
<dbReference type="SUPFAM" id="SSF55804">
    <property type="entry name" value="Phoshotransferase/anion transport protein"/>
    <property type="match status" value="1"/>
</dbReference>
<dbReference type="STRING" id="1122189.SAMN02745165_00885"/>
<dbReference type="InterPro" id="IPR010093">
    <property type="entry name" value="SinI_DNA-bd"/>
</dbReference>
<evidence type="ECO:0000259" key="1">
    <source>
        <dbReference type="PROSITE" id="PS51094"/>
    </source>
</evidence>
<organism evidence="2 3">
    <name type="scientific">Malonomonas rubra DSM 5091</name>
    <dbReference type="NCBI Taxonomy" id="1122189"/>
    <lineage>
        <taxon>Bacteria</taxon>
        <taxon>Pseudomonadati</taxon>
        <taxon>Thermodesulfobacteriota</taxon>
        <taxon>Desulfuromonadia</taxon>
        <taxon>Desulfuromonadales</taxon>
        <taxon>Geopsychrobacteraceae</taxon>
        <taxon>Malonomonas</taxon>
    </lineage>
</organism>
<feature type="domain" description="PTS EIIA type-2" evidence="1">
    <location>
        <begin position="73"/>
        <end position="216"/>
    </location>
</feature>
<keyword evidence="3" id="KW-1185">Reference proteome</keyword>
<dbReference type="InterPro" id="IPR036388">
    <property type="entry name" value="WH-like_DNA-bd_sf"/>
</dbReference>
<evidence type="ECO:0000313" key="2">
    <source>
        <dbReference type="EMBL" id="SHI78951.1"/>
    </source>
</evidence>
<proteinExistence type="predicted"/>
<protein>
    <submittedName>
        <fullName evidence="2">PTS IIA-like nitrogen-regulatory protein PtsN</fullName>
    </submittedName>
</protein>
<dbReference type="Gene3D" id="1.10.10.10">
    <property type="entry name" value="Winged helix-like DNA-binding domain superfamily/Winged helix DNA-binding domain"/>
    <property type="match status" value="1"/>
</dbReference>
<dbReference type="Pfam" id="PF12728">
    <property type="entry name" value="HTH_17"/>
    <property type="match status" value="1"/>
</dbReference>